<proteinExistence type="predicted"/>
<dbReference type="AlphaFoldDB" id="X1FSN3"/>
<protein>
    <submittedName>
        <fullName evidence="1">Uncharacterized protein</fullName>
    </submittedName>
</protein>
<dbReference type="EMBL" id="BARU01009045">
    <property type="protein sequence ID" value="GAH32379.1"/>
    <property type="molecule type" value="Genomic_DNA"/>
</dbReference>
<sequence length="44" mass="5089">MADRIYRLDVPRQQNWHNLAMDTLTSQASLVKLPQYSVIPFASL</sequence>
<name>X1FSN3_9ZZZZ</name>
<gene>
    <name evidence="1" type="ORF">S03H2_17524</name>
</gene>
<comment type="caution">
    <text evidence="1">The sequence shown here is derived from an EMBL/GenBank/DDBJ whole genome shotgun (WGS) entry which is preliminary data.</text>
</comment>
<accession>X1FSN3</accession>
<organism evidence="1">
    <name type="scientific">marine sediment metagenome</name>
    <dbReference type="NCBI Taxonomy" id="412755"/>
    <lineage>
        <taxon>unclassified sequences</taxon>
        <taxon>metagenomes</taxon>
        <taxon>ecological metagenomes</taxon>
    </lineage>
</organism>
<evidence type="ECO:0000313" key="1">
    <source>
        <dbReference type="EMBL" id="GAH32379.1"/>
    </source>
</evidence>
<reference evidence="1" key="1">
    <citation type="journal article" date="2014" name="Front. Microbiol.">
        <title>High frequency of phylogenetically diverse reductive dehalogenase-homologous genes in deep subseafloor sedimentary metagenomes.</title>
        <authorList>
            <person name="Kawai M."/>
            <person name="Futagami T."/>
            <person name="Toyoda A."/>
            <person name="Takaki Y."/>
            <person name="Nishi S."/>
            <person name="Hori S."/>
            <person name="Arai W."/>
            <person name="Tsubouchi T."/>
            <person name="Morono Y."/>
            <person name="Uchiyama I."/>
            <person name="Ito T."/>
            <person name="Fujiyama A."/>
            <person name="Inagaki F."/>
            <person name="Takami H."/>
        </authorList>
    </citation>
    <scope>NUCLEOTIDE SEQUENCE</scope>
    <source>
        <strain evidence="1">Expedition CK06-06</strain>
    </source>
</reference>